<sequence>MSWLQVSPESHFSLANIPFGIVERADGVRVGASRIGDNVIDLSKVEKAGLLTDALGSNSNVFSQPTLNAFATLSPSVRSSTRSAIQKLLISSDSNKFQQDSAAQKSVVLPLNSVKPCLPFQIPDFVDYSVFPAHGTNAGRAIFGPDTKLPASFNALPMVYNGRAGTVSVSEEITRPRGQTRAFSAQREVEIGECKALDWEFEINFDHVQVLTQLQTLVWNSQGAFVANPTEEGTALSPSSAHDHIFGYVLLNDWSARDIQAFEMVPLGPFNGKSFATTISPWVVTPDALKPFAADLPPRLEGTPFEQPEYLAEAPGAKSNFHIDCETLLRVAEDPSTAHPVSRAQFDQMFWSFPQLIAYQTYAGARISTGDLLGSGTISNEGDAAQGCMLELSQAGKRPLRVGNYERRWIHDGDEVIFTASAGVDGAKVGFGDLKGKVNPTKTLKMI</sequence>
<comment type="pathway">
    <text evidence="1 13">Amino-acid degradation; L-phenylalanine degradation; acetoacetate and fumarate from L-phenylalanine: step 6/6.</text>
</comment>
<dbReference type="OrthoDB" id="411064at2759"/>
<dbReference type="PANTHER" id="PTHR43069">
    <property type="entry name" value="FUMARYLACETOACETASE"/>
    <property type="match status" value="1"/>
</dbReference>
<dbReference type="GO" id="GO:0046872">
    <property type="term" value="F:metal ion binding"/>
    <property type="evidence" value="ECO:0007669"/>
    <property type="project" value="UniProtKB-UniRule"/>
</dbReference>
<keyword evidence="4 12" id="KW-0479">Metal-binding</keyword>
<dbReference type="EMBL" id="FMWP01000096">
    <property type="protein sequence ID" value="SCZ98979.1"/>
    <property type="molecule type" value="Genomic_DNA"/>
</dbReference>
<evidence type="ECO:0000256" key="5">
    <source>
        <dbReference type="ARBA" id="ARBA00022801"/>
    </source>
</evidence>
<dbReference type="GO" id="GO:0004334">
    <property type="term" value="F:fumarylacetoacetase activity"/>
    <property type="evidence" value="ECO:0007669"/>
    <property type="project" value="UniProtKB-UniRule"/>
</dbReference>
<dbReference type="EC" id="3.7.1.2" evidence="3 13"/>
<gene>
    <name evidence="16" type="ORF">BZ3500_MVSOF-1268-A1-R1_CHR3-1G05745</name>
</gene>
<evidence type="ECO:0000256" key="6">
    <source>
        <dbReference type="ARBA" id="ARBA00022837"/>
    </source>
</evidence>
<comment type="similarity">
    <text evidence="2 13">Belongs to the FAH family.</text>
</comment>
<feature type="domain" description="Fumarylacetoacetase N-terminal" evidence="15">
    <location>
        <begin position="15"/>
        <end position="119"/>
    </location>
</feature>
<dbReference type="SUPFAM" id="SSF56529">
    <property type="entry name" value="FAH"/>
    <property type="match status" value="1"/>
</dbReference>
<evidence type="ECO:0000256" key="1">
    <source>
        <dbReference type="ARBA" id="ARBA00004782"/>
    </source>
</evidence>
<feature type="binding site" evidence="12">
    <location>
        <position position="273"/>
    </location>
    <ligand>
        <name>Mg(2+)</name>
        <dbReference type="ChEBI" id="CHEBI:18420"/>
    </ligand>
</feature>
<proteinExistence type="inferred from homology"/>
<feature type="binding site" evidence="12">
    <location>
        <position position="277"/>
    </location>
    <ligand>
        <name>Mg(2+)</name>
        <dbReference type="ChEBI" id="CHEBI:18420"/>
    </ligand>
</feature>
<dbReference type="InterPro" id="IPR011234">
    <property type="entry name" value="Fumarylacetoacetase-like_C"/>
</dbReference>
<evidence type="ECO:0000256" key="10">
    <source>
        <dbReference type="PIRSR" id="PIRSR605959-1"/>
    </source>
</evidence>
<keyword evidence="8 13" id="KW-0828">Tyrosine catabolism</keyword>
<dbReference type="Gene3D" id="3.90.850.10">
    <property type="entry name" value="Fumarylacetoacetase-like, C-terminal domain"/>
    <property type="match status" value="1"/>
</dbReference>
<evidence type="ECO:0000256" key="7">
    <source>
        <dbReference type="ARBA" id="ARBA00022842"/>
    </source>
</evidence>
<dbReference type="AlphaFoldDB" id="A0A2X0M6R9"/>
<evidence type="ECO:0000256" key="9">
    <source>
        <dbReference type="ARBA" id="ARBA00023232"/>
    </source>
</evidence>
<reference evidence="17" key="1">
    <citation type="submission" date="2016-10" db="EMBL/GenBank/DDBJ databases">
        <authorList>
            <person name="Jeantristanb JTB J.-T."/>
            <person name="Ricardo R."/>
        </authorList>
    </citation>
    <scope>NUCLEOTIDE SEQUENCE [LARGE SCALE GENOMIC DNA]</scope>
</reference>
<dbReference type="PANTHER" id="PTHR43069:SF5">
    <property type="entry name" value="FUMARYLACETOACETASE"/>
    <property type="match status" value="1"/>
</dbReference>
<dbReference type="GO" id="GO:0006559">
    <property type="term" value="P:L-phenylalanine catabolic process"/>
    <property type="evidence" value="ECO:0007669"/>
    <property type="project" value="UniProtKB-UniRule"/>
</dbReference>
<comment type="cofactor">
    <cofactor evidence="13">
        <name>Mg(2+)</name>
        <dbReference type="ChEBI" id="CHEBI:18420"/>
    </cofactor>
    <cofactor evidence="13">
        <name>Ca(2+)</name>
        <dbReference type="ChEBI" id="CHEBI:29108"/>
    </cofactor>
</comment>
<feature type="binding site" evidence="12">
    <location>
        <position position="127"/>
    </location>
    <ligand>
        <name>Ca(2+)</name>
        <dbReference type="ChEBI" id="CHEBI:29108"/>
    </ligand>
</feature>
<evidence type="ECO:0000259" key="14">
    <source>
        <dbReference type="Pfam" id="PF01557"/>
    </source>
</evidence>
<keyword evidence="17" id="KW-1185">Reference proteome</keyword>
<feature type="binding site" evidence="12">
    <location>
        <position position="202"/>
    </location>
    <ligand>
        <name>Ca(2+)</name>
        <dbReference type="ChEBI" id="CHEBI:29108"/>
    </ligand>
</feature>
<evidence type="ECO:0000256" key="2">
    <source>
        <dbReference type="ARBA" id="ARBA00010211"/>
    </source>
</evidence>
<dbReference type="InterPro" id="IPR005959">
    <property type="entry name" value="Fumarylacetoacetase"/>
</dbReference>
<name>A0A2X0M6R9_9BASI</name>
<dbReference type="Proteomes" id="UP000249723">
    <property type="component" value="Unassembled WGS sequence"/>
</dbReference>
<dbReference type="SUPFAM" id="SSF63433">
    <property type="entry name" value="Fumarylacetoacetate hydrolase, FAH, N-terminal domain"/>
    <property type="match status" value="1"/>
</dbReference>
<evidence type="ECO:0000259" key="15">
    <source>
        <dbReference type="Pfam" id="PF09298"/>
    </source>
</evidence>
<evidence type="ECO:0000256" key="11">
    <source>
        <dbReference type="PIRSR" id="PIRSR605959-2"/>
    </source>
</evidence>
<dbReference type="Pfam" id="PF01557">
    <property type="entry name" value="FAA_hydrolase"/>
    <property type="match status" value="1"/>
</dbReference>
<evidence type="ECO:0000256" key="3">
    <source>
        <dbReference type="ARBA" id="ARBA00012094"/>
    </source>
</evidence>
<feature type="domain" description="Fumarylacetoacetase-like C-terminal" evidence="14">
    <location>
        <begin position="233"/>
        <end position="438"/>
    </location>
</feature>
<evidence type="ECO:0000256" key="8">
    <source>
        <dbReference type="ARBA" id="ARBA00022878"/>
    </source>
</evidence>
<accession>A0A2X0M6R9</accession>
<dbReference type="GO" id="GO:1902000">
    <property type="term" value="P:homogentisate catabolic process"/>
    <property type="evidence" value="ECO:0007669"/>
    <property type="project" value="TreeGrafter"/>
</dbReference>
<protein>
    <recommendedName>
        <fullName evidence="3 13">Fumarylacetoacetase</fullName>
        <ecNumber evidence="3 13">3.7.1.2</ecNumber>
    </recommendedName>
    <alternativeName>
        <fullName evidence="13">Fumarylacetoacetate hydrolase</fullName>
    </alternativeName>
</protein>
<keyword evidence="9 13" id="KW-0585">Phenylalanine catabolism</keyword>
<feature type="binding site" evidence="12">
    <location>
        <position position="200"/>
    </location>
    <ligand>
        <name>Ca(2+)</name>
        <dbReference type="ChEBI" id="CHEBI:29108"/>
    </ligand>
</feature>
<feature type="binding site" evidence="11">
    <location>
        <position position="260"/>
    </location>
    <ligand>
        <name>substrate</name>
    </ligand>
</feature>
<dbReference type="STRING" id="289078.A0A2X0M6R9"/>
<feature type="active site" description="Proton acceptor" evidence="10">
    <location>
        <position position="134"/>
    </location>
</feature>
<dbReference type="GO" id="GO:0006572">
    <property type="term" value="P:L-tyrosine catabolic process"/>
    <property type="evidence" value="ECO:0007669"/>
    <property type="project" value="UniProtKB-UniRule"/>
</dbReference>
<dbReference type="Pfam" id="PF09298">
    <property type="entry name" value="FAA_hydrolase_N"/>
    <property type="match status" value="1"/>
</dbReference>
<keyword evidence="5 13" id="KW-0378">Hydrolase</keyword>
<evidence type="ECO:0000313" key="16">
    <source>
        <dbReference type="EMBL" id="SCZ98979.1"/>
    </source>
</evidence>
<dbReference type="Gene3D" id="2.30.30.230">
    <property type="entry name" value="Fumarylacetoacetase, N-terminal domain"/>
    <property type="match status" value="1"/>
</dbReference>
<evidence type="ECO:0000256" key="13">
    <source>
        <dbReference type="RuleBase" id="RU366008"/>
    </source>
</evidence>
<feature type="binding site" evidence="12">
    <location>
        <position position="253"/>
    </location>
    <ligand>
        <name>Mg(2+)</name>
        <dbReference type="ChEBI" id="CHEBI:18420"/>
    </ligand>
</feature>
<evidence type="ECO:0000256" key="12">
    <source>
        <dbReference type="PIRSR" id="PIRSR605959-3"/>
    </source>
</evidence>
<keyword evidence="6 12" id="KW-0106">Calcium</keyword>
<organism evidence="16 17">
    <name type="scientific">Microbotryum saponariae</name>
    <dbReference type="NCBI Taxonomy" id="289078"/>
    <lineage>
        <taxon>Eukaryota</taxon>
        <taxon>Fungi</taxon>
        <taxon>Dikarya</taxon>
        <taxon>Basidiomycota</taxon>
        <taxon>Pucciniomycotina</taxon>
        <taxon>Microbotryomycetes</taxon>
        <taxon>Microbotryales</taxon>
        <taxon>Microbotryaceae</taxon>
        <taxon>Microbotryum</taxon>
    </lineage>
</organism>
<dbReference type="UniPathway" id="UPA00139">
    <property type="reaction ID" value="UER00341"/>
</dbReference>
<keyword evidence="7 12" id="KW-0460">Magnesium</keyword>
<dbReference type="InterPro" id="IPR015377">
    <property type="entry name" value="Fumarylacetoacetase_N"/>
</dbReference>
<dbReference type="InterPro" id="IPR036462">
    <property type="entry name" value="Fumarylacetoacetase_N_sf"/>
</dbReference>
<comment type="catalytic activity">
    <reaction evidence="13">
        <text>4-fumarylacetoacetate + H2O = acetoacetate + fumarate + H(+)</text>
        <dbReference type="Rhea" id="RHEA:10244"/>
        <dbReference type="ChEBI" id="CHEBI:13705"/>
        <dbReference type="ChEBI" id="CHEBI:15377"/>
        <dbReference type="ChEBI" id="CHEBI:15378"/>
        <dbReference type="ChEBI" id="CHEBI:18034"/>
        <dbReference type="ChEBI" id="CHEBI:29806"/>
        <dbReference type="EC" id="3.7.1.2"/>
    </reaction>
</comment>
<evidence type="ECO:0000256" key="4">
    <source>
        <dbReference type="ARBA" id="ARBA00022723"/>
    </source>
</evidence>
<dbReference type="InterPro" id="IPR036663">
    <property type="entry name" value="Fumarylacetoacetase_C_sf"/>
</dbReference>
<feature type="binding site" evidence="11">
    <location>
        <position position="377"/>
    </location>
    <ligand>
        <name>substrate</name>
    </ligand>
</feature>
<evidence type="ECO:0000313" key="17">
    <source>
        <dbReference type="Proteomes" id="UP000249723"/>
    </source>
</evidence>